<reference evidence="2" key="1">
    <citation type="submission" date="2022-11" db="UniProtKB">
        <authorList>
            <consortium name="WormBaseParasite"/>
        </authorList>
    </citation>
    <scope>IDENTIFICATION</scope>
</reference>
<accession>A0AC34GTG9</accession>
<dbReference type="Proteomes" id="UP000887579">
    <property type="component" value="Unplaced"/>
</dbReference>
<dbReference type="WBParaSite" id="ES5_v2.g8047.t1">
    <property type="protein sequence ID" value="ES5_v2.g8047.t1"/>
    <property type="gene ID" value="ES5_v2.g8047"/>
</dbReference>
<evidence type="ECO:0000313" key="1">
    <source>
        <dbReference type="Proteomes" id="UP000887579"/>
    </source>
</evidence>
<proteinExistence type="predicted"/>
<evidence type="ECO:0000313" key="2">
    <source>
        <dbReference type="WBParaSite" id="ES5_v2.g8047.t1"/>
    </source>
</evidence>
<organism evidence="1 2">
    <name type="scientific">Panagrolaimus sp. ES5</name>
    <dbReference type="NCBI Taxonomy" id="591445"/>
    <lineage>
        <taxon>Eukaryota</taxon>
        <taxon>Metazoa</taxon>
        <taxon>Ecdysozoa</taxon>
        <taxon>Nematoda</taxon>
        <taxon>Chromadorea</taxon>
        <taxon>Rhabditida</taxon>
        <taxon>Tylenchina</taxon>
        <taxon>Panagrolaimomorpha</taxon>
        <taxon>Panagrolaimoidea</taxon>
        <taxon>Panagrolaimidae</taxon>
        <taxon>Panagrolaimus</taxon>
    </lineage>
</organism>
<protein>
    <submittedName>
        <fullName evidence="2">PDZ domain-containing protein</fullName>
    </submittedName>
</protein>
<sequence>METLDVFLQAQTTSKSGFGLLLNRNDNRSSDSDSGRFAPLFIASIEKNSSADKCGVLQVGDRVLAINDWHTANSTIEEANHILRHANQSLTLTVEFDVIESVLPSTGIFTVKLAKRGSNLGIVCRSETNGEKGEPVIISEIRTGSVAHRCGSIQRGDQIISIDNIPLESCTVEEAMRLLQRSGDVIKLAIKKCSNGNQDLDSSQVVVYSIELTRKGQPLGITIASSGERGDPIIISQLASNGLAERTGALHVGDRILAINNESLDGKMVSEAMHILQQSTEMVTLKISRVIDQSPQHYVPPYSPLSPMFSKASRALAGSGTHPLSTIRSDSASETSGKLSTPIQSIDSAVESLEDSPNSKNNQMSSSVHVRINDESHKRFDGNANRRSDLILSGRQNSSTSARSFSKPPSSSNEAGSSVERTGWDSGLSSTADTSHTANECCGCSNNNIEDNDSEDWKRILEALETVGEEEMLKKLEESIMSGHVPNQKQYCQCSILSNADDPASVSILNRKMQQTSTTSINVPGSNLNTSSTILRHPPFISSSTTSAKDYLHVNDTYGFRSQSPCSDGTLELPPSMPPPKSHISVGSGLDDKVTSPRRLSTLLMMLSEQTANLPMIDATSPIHNDLDNYVTDVKTFTVHLRKDPHSRTFGFSVSDGVNINQGVYINTISPGSPADRCGNIRPFDRILKINSTDIQDLHCNLAVPLLAADEVDLLLERTTIIPQSPRSRPCNQQQRGPTVQSAV</sequence>
<name>A0AC34GTG9_9BILA</name>